<dbReference type="InterPro" id="IPR017847">
    <property type="entry name" value="T6SS_RhsGE_Vgr_subset"/>
</dbReference>
<dbReference type="SUPFAM" id="SSF69279">
    <property type="entry name" value="Phage tail proteins"/>
    <property type="match status" value="2"/>
</dbReference>
<protein>
    <submittedName>
        <fullName evidence="7">Type VI secretion system tip protein VgrG</fullName>
    </submittedName>
</protein>
<dbReference type="SUPFAM" id="SSF69255">
    <property type="entry name" value="gp5 N-terminal domain-like"/>
    <property type="match status" value="1"/>
</dbReference>
<dbReference type="Pfam" id="PF05954">
    <property type="entry name" value="Phage_GPD"/>
    <property type="match status" value="1"/>
</dbReference>
<feature type="domain" description="Gp5/Type VI secretion system Vgr C-terminal trimerisation" evidence="6">
    <location>
        <begin position="481"/>
        <end position="547"/>
    </location>
</feature>
<dbReference type="NCBIfam" id="TIGR03361">
    <property type="entry name" value="VI_Rhs_Vgr"/>
    <property type="match status" value="1"/>
</dbReference>
<comment type="caution">
    <text evidence="7">The sequence shown here is derived from an EMBL/GenBank/DDBJ whole genome shotgun (WGS) entry which is preliminary data.</text>
</comment>
<dbReference type="AlphaFoldDB" id="A0A952KDH6"/>
<dbReference type="PANTHER" id="PTHR32305">
    <property type="match status" value="1"/>
</dbReference>
<comment type="similarity">
    <text evidence="2">Belongs to the VgrG protein family.</text>
</comment>
<dbReference type="PANTHER" id="PTHR32305:SF15">
    <property type="entry name" value="PROTEIN RHSA-RELATED"/>
    <property type="match status" value="1"/>
</dbReference>
<accession>A0A952KDH6</accession>
<proteinExistence type="inferred from homology"/>
<dbReference type="EMBL" id="JAEKLZ010000195">
    <property type="protein sequence ID" value="MBW8726053.1"/>
    <property type="molecule type" value="Genomic_DNA"/>
</dbReference>
<dbReference type="InterPro" id="IPR006533">
    <property type="entry name" value="T6SS_Vgr_RhsGE"/>
</dbReference>
<organism evidence="7 8">
    <name type="scientific">Inquilinus limosus</name>
    <dbReference type="NCBI Taxonomy" id="171674"/>
    <lineage>
        <taxon>Bacteria</taxon>
        <taxon>Pseudomonadati</taxon>
        <taxon>Pseudomonadota</taxon>
        <taxon>Alphaproteobacteria</taxon>
        <taxon>Rhodospirillales</taxon>
        <taxon>Rhodospirillaceae</taxon>
        <taxon>Inquilinus</taxon>
    </lineage>
</organism>
<dbReference type="Gene3D" id="2.30.110.50">
    <property type="match status" value="1"/>
</dbReference>
<evidence type="ECO:0000256" key="1">
    <source>
        <dbReference type="ARBA" id="ARBA00004613"/>
    </source>
</evidence>
<evidence type="ECO:0000256" key="4">
    <source>
        <dbReference type="SAM" id="MobiDB-lite"/>
    </source>
</evidence>
<dbReference type="SUPFAM" id="SSF69349">
    <property type="entry name" value="Phage fibre proteins"/>
    <property type="match status" value="1"/>
</dbReference>
<feature type="region of interest" description="Disordered" evidence="4">
    <location>
        <begin position="678"/>
        <end position="702"/>
    </location>
</feature>
<dbReference type="InterPro" id="IPR037026">
    <property type="entry name" value="Vgr_OB-fold_dom_sf"/>
</dbReference>
<dbReference type="NCBIfam" id="TIGR01646">
    <property type="entry name" value="vgr_GE"/>
    <property type="match status" value="1"/>
</dbReference>
<evidence type="ECO:0000313" key="7">
    <source>
        <dbReference type="EMBL" id="MBW8726053.1"/>
    </source>
</evidence>
<dbReference type="GO" id="GO:0005576">
    <property type="term" value="C:extracellular region"/>
    <property type="evidence" value="ECO:0007669"/>
    <property type="project" value="UniProtKB-SubCell"/>
</dbReference>
<dbReference type="Gene3D" id="3.55.50.10">
    <property type="entry name" value="Baseplate protein-like domains"/>
    <property type="match status" value="1"/>
</dbReference>
<dbReference type="Proteomes" id="UP000700706">
    <property type="component" value="Unassembled WGS sequence"/>
</dbReference>
<feature type="domain" description="Gp5/Type VI secretion system Vgr protein OB-fold" evidence="5">
    <location>
        <begin position="396"/>
        <end position="462"/>
    </location>
</feature>
<keyword evidence="3" id="KW-0964">Secreted</keyword>
<name>A0A952KDH6_9PROT</name>
<sequence>MSPYDYTASLTQAGRLLSVDTPLGEDVFLLEVMDGSEGLSGLFEFRLRVRSKRQDVTPKELVGLPISWSLELPGGERRQWSGVVAALVAGPALGEGMRSYTIDVRPWFWLFTHTSDCRIFQNKTTQQILEEIFTEAKIRDYDFGPVIGPKAVREYCVQYNETDYAFICRLLEEEGWCWWFRHEPGSDGAPPRHVFVVADGAHAWTFGAEPEVRFTTTNLDLNDVTGWTRRFAFKPGQAAEADWNFETPQAPVTRNQPSVAPIESNRLFEMYRWGGRFMDKDRADHVTRRRIEAHEAGFEVIEAESGNRRIAPAQKFRLYGHPIATENAEYAVVGVVHSAEDQTYVMGDRSAPTYSNRFRVIPAGTRWVPEQRTPHPRIDGMQTALVVGPPGEEIHTDRYGRVKVKFPWDRYAKGDDTSSCWLRVSQPWGGSGWGSQTIPRIGMEVLVSYLEGDPDKPLVVGVVPNPLTMPSLALPANKTRTGFKSSTSPGGAGFNELSFEDQAGSEEMFQHAQKDATEIVRNNKRQQVGNAHTVAAETLHLTTVQASQIQLTPKGITLQHKGAMIHMDETQIVLSFNGKHSIRLSADGVETQSETKVFSAQGPGGAAKSFVNIFDQGVHVLGDQAILNQAAGANLLMNADAIDAHGPPILLNCSPPDPAQTAAGGQGPTVADANLAAPPGAQGANQGPGVAQGGGAGATSWSANPKWWGAQSPPGSPADAKFFGAEAKAEVTTTPNSSVLKAEATVAGATVKHENFEIDAFAASGKVYSGMTNAGMGAQVSGEAAMARLKAGGNVGDPATGSFGLSGEGKLFAAEASAGYTFGDDGQRIGIAGAAKASAAAVDGKAEGQFSVPIGWLPGVPDDWTLGAKGSASGSLGSVGGGAGGHAYYDRADSRYHAGAFGELEALVGVELGTDISVGPPPRTGK</sequence>
<feature type="compositionally biased region" description="Low complexity" evidence="4">
    <location>
        <begin position="678"/>
        <end position="689"/>
    </location>
</feature>
<evidence type="ECO:0000259" key="5">
    <source>
        <dbReference type="Pfam" id="PF04717"/>
    </source>
</evidence>
<comment type="subcellular location">
    <subcellularLocation>
        <location evidence="1">Secreted</location>
    </subcellularLocation>
</comment>
<dbReference type="InterPro" id="IPR006531">
    <property type="entry name" value="Gp5/Vgr_OB"/>
</dbReference>
<gene>
    <name evidence="7" type="primary">tssI</name>
    <name evidence="7" type="ORF">JF625_12975</name>
</gene>
<reference evidence="7" key="1">
    <citation type="submission" date="2020-06" db="EMBL/GenBank/DDBJ databases">
        <title>Stable isotope informed genome-resolved metagenomics uncovers potential trophic interactions in rhizosphere soil.</title>
        <authorList>
            <person name="Starr E.P."/>
            <person name="Shi S."/>
            <person name="Blazewicz S.J."/>
            <person name="Koch B.J."/>
            <person name="Probst A.J."/>
            <person name="Hungate B.A."/>
            <person name="Pett-Ridge J."/>
            <person name="Firestone M.K."/>
            <person name="Banfield J.F."/>
        </authorList>
    </citation>
    <scope>NUCLEOTIDE SEQUENCE</scope>
    <source>
        <strain evidence="7">YM_69_17</strain>
    </source>
</reference>
<dbReference type="Gene3D" id="2.40.50.230">
    <property type="entry name" value="Gp5 N-terminal domain"/>
    <property type="match status" value="1"/>
</dbReference>
<dbReference type="Pfam" id="PF04717">
    <property type="entry name" value="Phage_base_V"/>
    <property type="match status" value="1"/>
</dbReference>
<evidence type="ECO:0000256" key="3">
    <source>
        <dbReference type="ARBA" id="ARBA00022525"/>
    </source>
</evidence>
<evidence type="ECO:0000256" key="2">
    <source>
        <dbReference type="ARBA" id="ARBA00005558"/>
    </source>
</evidence>
<dbReference type="Gene3D" id="4.10.220.110">
    <property type="match status" value="1"/>
</dbReference>
<dbReference type="InterPro" id="IPR050708">
    <property type="entry name" value="T6SS_VgrG/RHS"/>
</dbReference>
<evidence type="ECO:0000259" key="6">
    <source>
        <dbReference type="Pfam" id="PF22178"/>
    </source>
</evidence>
<dbReference type="InterPro" id="IPR054030">
    <property type="entry name" value="Gp5_Vgr_C"/>
</dbReference>
<evidence type="ECO:0000313" key="8">
    <source>
        <dbReference type="Proteomes" id="UP000700706"/>
    </source>
</evidence>
<dbReference type="Pfam" id="PF22178">
    <property type="entry name" value="Gp5_trimer_C"/>
    <property type="match status" value="1"/>
</dbReference>